<evidence type="ECO:0000256" key="14">
    <source>
        <dbReference type="ARBA" id="ARBA00023163"/>
    </source>
</evidence>
<dbReference type="GO" id="GO:0003723">
    <property type="term" value="F:RNA binding"/>
    <property type="evidence" value="ECO:0007669"/>
    <property type="project" value="UniProtKB-UniRule"/>
</dbReference>
<evidence type="ECO:0000256" key="10">
    <source>
        <dbReference type="ARBA" id="ARBA00022833"/>
    </source>
</evidence>
<dbReference type="Gene3D" id="2.60.200.20">
    <property type="match status" value="1"/>
</dbReference>
<evidence type="ECO:0000256" key="1">
    <source>
        <dbReference type="ARBA" id="ARBA00004123"/>
    </source>
</evidence>
<feature type="region of interest" description="Disordered" evidence="21">
    <location>
        <begin position="853"/>
        <end position="932"/>
    </location>
</feature>
<evidence type="ECO:0000256" key="8">
    <source>
        <dbReference type="ARBA" id="ARBA00022723"/>
    </source>
</evidence>
<dbReference type="InterPro" id="IPR013088">
    <property type="entry name" value="Znf_NHR/GATA"/>
</dbReference>
<feature type="compositionally biased region" description="Polar residues" evidence="21">
    <location>
        <begin position="915"/>
        <end position="928"/>
    </location>
</feature>
<dbReference type="Gene3D" id="3.30.460.10">
    <property type="entry name" value="Beta Polymerase, domain 2"/>
    <property type="match status" value="1"/>
</dbReference>
<dbReference type="GO" id="GO:0050265">
    <property type="term" value="F:RNA uridylyltransferase activity"/>
    <property type="evidence" value="ECO:0007669"/>
    <property type="project" value="UniProtKB-EC"/>
</dbReference>
<dbReference type="InterPro" id="IPR000504">
    <property type="entry name" value="RRM_dom"/>
</dbReference>
<accession>A0A6A4S420</accession>
<comment type="caution">
    <text evidence="26">The sequence shown here is derived from an EMBL/GenBank/DDBJ whole genome shotgun (WGS) entry which is preliminary data.</text>
</comment>
<evidence type="ECO:0000256" key="18">
    <source>
        <dbReference type="ARBA" id="ARBA00033036"/>
    </source>
</evidence>
<dbReference type="PRINTS" id="PR00398">
    <property type="entry name" value="STRDHORMONER"/>
</dbReference>
<dbReference type="PRINTS" id="PR01292">
    <property type="entry name" value="RETNOICACIDR"/>
</dbReference>
<dbReference type="GO" id="GO:0000978">
    <property type="term" value="F:RNA polymerase II cis-regulatory region sequence-specific DNA binding"/>
    <property type="evidence" value="ECO:0007669"/>
    <property type="project" value="TreeGrafter"/>
</dbReference>
<evidence type="ECO:0000256" key="20">
    <source>
        <dbReference type="PROSITE-ProRule" id="PRU00176"/>
    </source>
</evidence>
<evidence type="ECO:0000256" key="3">
    <source>
        <dbReference type="ARBA" id="ARBA00008092"/>
    </source>
</evidence>
<feature type="compositionally biased region" description="Polar residues" evidence="21">
    <location>
        <begin position="607"/>
        <end position="620"/>
    </location>
</feature>
<dbReference type="PANTHER" id="PTHR24085:SF8">
    <property type="entry name" value="RETINOIC ACID RECEPTOR ALPHA"/>
    <property type="match status" value="1"/>
</dbReference>
<dbReference type="GO" id="GO:0005667">
    <property type="term" value="C:transcription regulator complex"/>
    <property type="evidence" value="ECO:0007669"/>
    <property type="project" value="TreeGrafter"/>
</dbReference>
<keyword evidence="7" id="KW-0548">Nucleotidyltransferase</keyword>
<feature type="compositionally biased region" description="Polar residues" evidence="21">
    <location>
        <begin position="2181"/>
        <end position="2193"/>
    </location>
</feature>
<dbReference type="GO" id="GO:0004879">
    <property type="term" value="F:nuclear receptor activity"/>
    <property type="evidence" value="ECO:0007669"/>
    <property type="project" value="InterPro"/>
</dbReference>
<evidence type="ECO:0000256" key="4">
    <source>
        <dbReference type="ARBA" id="ARBA00011431"/>
    </source>
</evidence>
<dbReference type="InterPro" id="IPR029334">
    <property type="entry name" value="PP1-bd"/>
</dbReference>
<dbReference type="InterPro" id="IPR002058">
    <property type="entry name" value="PAP_assoc"/>
</dbReference>
<dbReference type="InterPro" id="IPR043519">
    <property type="entry name" value="NT_sf"/>
</dbReference>
<keyword evidence="8" id="KW-0479">Metal-binding</keyword>
<dbReference type="Pfam" id="PF22600">
    <property type="entry name" value="MTPAP-like_central"/>
    <property type="match status" value="1"/>
</dbReference>
<feature type="compositionally biased region" description="Basic and acidic residues" evidence="21">
    <location>
        <begin position="2026"/>
        <end position="2035"/>
    </location>
</feature>
<dbReference type="GO" id="GO:0048384">
    <property type="term" value="P:retinoic acid receptor signaling pathway"/>
    <property type="evidence" value="ECO:0007669"/>
    <property type="project" value="InterPro"/>
</dbReference>
<feature type="region of interest" description="Disordered" evidence="21">
    <location>
        <begin position="1013"/>
        <end position="1035"/>
    </location>
</feature>
<feature type="region of interest" description="Disordered" evidence="21">
    <location>
        <begin position="601"/>
        <end position="840"/>
    </location>
</feature>
<comment type="subunit">
    <text evidence="4">Heterodimer; with an rxr molecule. Binds DNA preferentially as a rar/rxr heterodimer.</text>
</comment>
<dbReference type="CDD" id="cd06964">
    <property type="entry name" value="NR_DBD_RAR"/>
    <property type="match status" value="1"/>
</dbReference>
<evidence type="ECO:0000259" key="24">
    <source>
        <dbReference type="PROSITE" id="PS51030"/>
    </source>
</evidence>
<dbReference type="InterPro" id="IPR000536">
    <property type="entry name" value="Nucl_hrmn_rcpt_lig-bd"/>
</dbReference>
<dbReference type="InterPro" id="IPR000253">
    <property type="entry name" value="FHA_dom"/>
</dbReference>
<dbReference type="SUPFAM" id="SSF49879">
    <property type="entry name" value="SMAD/FHA domain"/>
    <property type="match status" value="1"/>
</dbReference>
<feature type="compositionally biased region" description="Polar residues" evidence="21">
    <location>
        <begin position="701"/>
        <end position="716"/>
    </location>
</feature>
<dbReference type="CDD" id="cd06937">
    <property type="entry name" value="NR_LBD_RAR"/>
    <property type="match status" value="1"/>
</dbReference>
<feature type="compositionally biased region" description="Basic and acidic residues" evidence="21">
    <location>
        <begin position="1294"/>
        <end position="1326"/>
    </location>
</feature>
<sequence>MEPGLMPKRTIETQSTSSEEIVPSPPSPPPPPRVYKPCFVCQDKSSGYHYGVSACEGCKGFFRRSIQKNMVYTCHREKNCIINKVTRNRCQYCRLQKCLEVGMSKESVRNDRNKKKKDEKKQECTESYVLSPDTEQMIDRVRKAHKETFPSLCQLGKYTTTNSSERRVSLDVDLWDKFSELSTKCIIKTVEFAKQLPGFTTLTIADQITLLKAACLDILILRICTRYTPEQDTMTFSDGLTLNRTQMHNAGFGPLTDLVFAFANQLLPLEMDDAETGLLSAICLLCGDRQDLEQAEKVDVLQEPLLEALKIYVRKRRPHKPHMFPKMLMKITDLRSISAKGAERVITLKMEIPGSMPPLIQEMLENSEGLESGAAGSRAIKFPLRLVSVDVYGSSEVNASLNRLTGNVTKMPLHGKIVVIKRSGGDGTEFPLTATCLFGRKPDCDIRIQLPQVSKEHCRIDLNENKEVVLTNLSSVNQTRVNGEVLQQSERLKHGDVITIIDRSFRFEYPPAPTPKKRSSVGGKTDTLKIRQDQQVVDTVTVETGEKRNSEVFTDGTNNDNIQRALEKTVEVESKEDGSLLQEKTISPFSDLYQMIKRSLDVKTPRKSSASLLQTPTSRFCTPLPASVRKNDGQAAISTEDKSTPKKDETEVFPEADETKAEVEGAGNGTPKSAKRQRKSVQVASENPGPAAEEPDHTIKSEATSPQRRNRATPQRFTVCEASAQRPKSPMRRRSKEDTPAKPAVSKEQEPAVATVNTEPLRRTSPRNAGKAEKAKEMTKKRKSGELAADLPTQKMKKKRVSFGLQLSPELFDKRLPPDSPLRKGAAPRRSLSLYRPKQSLLRRASVIGLLKEFEQDVQSPTKKGTPSPKKSSSPKNASPKTPTPGKKSPKSRSSSPKAASPGKKSPKSPSTPTVQGRFSVSRISTPSPIAEDVVPDQMPLVTVTPKIPLRRKSMKSASRKTPSVAKSAAKIMRRSGFSRASMKVQNSWAEVVKFGQTKVQVAAPAKKTASKKSTVKKAVSKPQTPARNPCCHVSTGHADSPITIVVGRAYKQKALQPTGAAPRVVTNTALFRKNMKMDEDLTGISDMFKTPVNERKRRSVACNSATETPMGVLGTSVAEPSVLNTPEGPGEMIVSPLNVASALMGSSYNSEAVQRLLNEDQDCSFVSEIPASEVHSDESSEQQCNAVKTTPVKTPKQKPEQPECLTGVKRIMKTPRQKAEPVEDIRGNLLVTPKQKLEQQECLTGVKKIFQTPQQEAEPGKLPELVEEPPTDPSGRLEPDETEDQTPPACDLDTAKELDFANEEPREDSPSDVIDVLRVDIAKEADADEVVNNHTEEVPSEHNNDESSDVMETISQTTVDKSIPEEQPKVEAAAESIPEEQPKEEAVVESIPEEQPKVEAAAESIPEEQPKEEAVVESIPEEQPKVEAAAESIPEEQPKEEAVVESIPEEQPKVEAAAESIPEEQPKEEAVVESIPEEQPKVEAAAESIPEEQPKEEAVVESIPEEQPKVEAAAESIPEEQPKEEAVVESIPEEQPKVEAAAESIPEEQPKEEAVVESIPEEEPKVEAVVESIPEEEPKVEAVVESIPEEQPKVEAVVESIPEEQPKVEAVVESIPEEQPKVEAVVDGLSEEQQGMIDTTAGEVTEMDTTAVDPVHEKKSVRGRRAKVVESEAAEDEQEETEHSEEPAAPAPVRGRRGKKTETTVPCTVGQTTRTRNARTTERRDDDLAVEESAPQPSKVAVKPKRGRNAKKASDDQADMVQEVATESEMVPEEESKPIPPVDVDHKASDSAAPQETIVSKPKRGRKTKQESDQSQSLPEQQDVPHVSQADVDKDANGVCSDQLEMVPSGNDESKSVDAMESVPHAPVIESLPEADAETCKVTDTDEAIVVKKTVRGRRGKMVESKTTEDKQEAKELSGEPVAPVPVRGRRGKKAEATATPAVRQTTRTRNAKAQGSASDDKPETVPEKSLETEPETEISTKAVSDETPLINISQEENDSASPAEEAVVKPIRGRRTKQAPVEPHQPEPEKNEVSDEPITIVGKPRRGRKTKLDTTEQIEIAEDAVVVVETEQQQQQCQLPVRAKRGRNAKQEEEKQENDGETISTETPEAQEPVKKLRRTRKTEEEQVKPSEEEEEIHTDEMVVPVEAEALLVAEPLEMNEPATLTTKPRRGGRKAKQSTENETAVVSTEVQEAPAVKPKRSRRGKEVAEEVEVTAEVPEEKLDPELEAEEEKSVEPDAPVIKPTRARGVKTSVKNEVPQVVPVKRARRGAAPSLDDTSAESTVLVSSSVPTSVEPAKRGRRPAAKPTTEEPTVIGDQGNPCDDLGSAAAEDIKVSKRSVRWKADKEVFQIPKATPVKAVRGRKSKLVEQDDTNKTEEKDLSEEVVEAQPIKRARRGAKVADETESLSTVDPKKVPSLDQHVKGRKHQTLSTVRSTRKTQEEHSVFVSGIKPHISQADIAEHFQQFGPVTDVIVDKDKGVFAIVQFSEPEGLQAALSLVEHQVKGLKVRVKPREKKEFKLIPKKRNDYQNLQRLLDRLKPELCQLVSVDAQMQCVVERSQLGENEKKARGLLVQLLQEVFVEFFPDSQILPFGSSVNTFGIHSCDLDLFLDLENTKVFQAHAKSTAEQAVEGTSEDGRSEDSILSDIDLSTASPAEVLDLVAAILKRCVPSVHKVHVVGSARLPVVKFHHRELNLQGDITINNRLALRNTRFLQLCSGTEDRLRPLVYTIRYWAKQKQLAGNPSGAGPLLNNYALTLLIIFYLQNCEPPVLPTVDQLKHMACEEEECVIEGWNCTFPSQPIAVPRSKNTQDLCSLLSGFFSFYAKFDFASSVISVREGRALPITAFLSRNKEEEAMQEEPSTKTPHHGPKLAPLNLLDPFELSHNVAGNLNERSQRCFQRECQEAEKYCRSLQYQRKSTKGKSWGLVRLFTPQGQVAHAKSEAPTISIPFKSASLPEVLRNQLHMAGEGFRLLWFQKVCAAVEEVLKSVLRCHLAHSDADAVFGEDSAVHAVEEMETTPTSLNTSLNDSWDSVEPKNEGSSKVGGKRQLSSSSDASVSPQGKKPRLAIKTRRDFPHWICVQKHMVWAGRRKVRRELIKDTDSRPEGSCVEMESQVTARIIDKEPKLKEPLEFTVQPQMVGGTEITRAVLILEPTSDRAAVFSDFFHFLEAFLPKMVETLIEKETGNV</sequence>
<dbReference type="GO" id="GO:0071376">
    <property type="term" value="P:cellular response to corticotropin-releasing hormone stimulus"/>
    <property type="evidence" value="ECO:0007669"/>
    <property type="project" value="TreeGrafter"/>
</dbReference>
<feature type="compositionally biased region" description="Polar residues" evidence="21">
    <location>
        <begin position="3050"/>
        <end position="3061"/>
    </location>
</feature>
<evidence type="ECO:0000256" key="2">
    <source>
        <dbReference type="ARBA" id="ARBA00004496"/>
    </source>
</evidence>
<feature type="compositionally biased region" description="Basic and acidic residues" evidence="21">
    <location>
        <begin position="1960"/>
        <end position="1973"/>
    </location>
</feature>
<dbReference type="SUPFAM" id="SSF48508">
    <property type="entry name" value="Nuclear receptor ligand-binding domain"/>
    <property type="match status" value="1"/>
</dbReference>
<evidence type="ECO:0000256" key="15">
    <source>
        <dbReference type="ARBA" id="ARBA00023170"/>
    </source>
</evidence>
<evidence type="ECO:0000256" key="16">
    <source>
        <dbReference type="ARBA" id="ARBA00023242"/>
    </source>
</evidence>
<dbReference type="SMART" id="SM00360">
    <property type="entry name" value="RRM"/>
    <property type="match status" value="1"/>
</dbReference>
<evidence type="ECO:0000256" key="5">
    <source>
        <dbReference type="ARBA" id="ARBA00012472"/>
    </source>
</evidence>
<proteinExistence type="inferred from homology"/>
<feature type="compositionally biased region" description="Acidic residues" evidence="21">
    <location>
        <begin position="1673"/>
        <end position="1684"/>
    </location>
</feature>
<evidence type="ECO:0000256" key="12">
    <source>
        <dbReference type="ARBA" id="ARBA00023015"/>
    </source>
</evidence>
<comment type="similarity">
    <text evidence="3">Belongs to the nuclear hormone receptor family. NR1 subfamily.</text>
</comment>
<dbReference type="Pfam" id="PF15276">
    <property type="entry name" value="PP1_bind"/>
    <property type="match status" value="1"/>
</dbReference>
<feature type="domain" description="RRM" evidence="23">
    <location>
        <begin position="2445"/>
        <end position="2517"/>
    </location>
</feature>
<comment type="subcellular location">
    <subcellularLocation>
        <location evidence="2">Cytoplasm</location>
    </subcellularLocation>
    <subcellularLocation>
        <location evidence="1">Nucleus</location>
    </subcellularLocation>
</comment>
<evidence type="ECO:0000313" key="27">
    <source>
        <dbReference type="Proteomes" id="UP000438429"/>
    </source>
</evidence>
<keyword evidence="10" id="KW-0862">Zinc</keyword>
<dbReference type="InterPro" id="IPR012677">
    <property type="entry name" value="Nucleotide-bd_a/b_plait_sf"/>
</dbReference>
<evidence type="ECO:0000256" key="6">
    <source>
        <dbReference type="ARBA" id="ARBA00021679"/>
    </source>
</evidence>
<dbReference type="SMART" id="SM00430">
    <property type="entry name" value="HOLI"/>
    <property type="match status" value="1"/>
</dbReference>
<evidence type="ECO:0000256" key="11">
    <source>
        <dbReference type="ARBA" id="ARBA00022842"/>
    </source>
</evidence>
<dbReference type="Pfam" id="PF00104">
    <property type="entry name" value="Hormone_recep"/>
    <property type="match status" value="1"/>
</dbReference>
<dbReference type="InterPro" id="IPR035500">
    <property type="entry name" value="NHR-like_dom_sf"/>
</dbReference>
<dbReference type="Pfam" id="PF00076">
    <property type="entry name" value="RRM_1"/>
    <property type="match status" value="1"/>
</dbReference>
<gene>
    <name evidence="26" type="ORF">F2P81_022155</name>
</gene>
<name>A0A6A4S420_SCOMX</name>
<dbReference type="EC" id="2.7.7.52" evidence="5"/>
<feature type="compositionally biased region" description="Polar residues" evidence="21">
    <location>
        <begin position="1944"/>
        <end position="1959"/>
    </location>
</feature>
<keyword evidence="13" id="KW-0238">DNA-binding</keyword>
<keyword evidence="14" id="KW-0804">Transcription</keyword>
<protein>
    <recommendedName>
        <fullName evidence="6">Speckle targeted PIP5K1A-regulated poly(A) polymerase</fullName>
        <ecNumber evidence="5">2.7.7.52</ecNumber>
    </recommendedName>
    <alternativeName>
        <fullName evidence="17">RNA-binding motif protein 21</fullName>
    </alternativeName>
    <alternativeName>
        <fullName evidence="18">U6 snRNA-specific terminal uridylyltransferase 1</fullName>
    </alternativeName>
</protein>
<evidence type="ECO:0000256" key="7">
    <source>
        <dbReference type="ARBA" id="ARBA00022695"/>
    </source>
</evidence>
<dbReference type="InterPro" id="IPR003078">
    <property type="entry name" value="Retinoic_acid_rcpt"/>
</dbReference>
<feature type="region of interest" description="Disordered" evidence="21">
    <location>
        <begin position="3017"/>
        <end position="3067"/>
    </location>
</feature>
<feature type="domain" description="FHA" evidence="22">
    <location>
        <begin position="436"/>
        <end position="486"/>
    </location>
</feature>
<dbReference type="Proteomes" id="UP000438429">
    <property type="component" value="Unassembled WGS sequence"/>
</dbReference>
<feature type="region of interest" description="Disordered" evidence="21">
    <location>
        <begin position="1642"/>
        <end position="1859"/>
    </location>
</feature>
<dbReference type="CDD" id="cd05402">
    <property type="entry name" value="NT_PAP_TUTase"/>
    <property type="match status" value="1"/>
</dbReference>
<feature type="compositionally biased region" description="Low complexity" evidence="21">
    <location>
        <begin position="2283"/>
        <end position="2297"/>
    </location>
</feature>
<dbReference type="SUPFAM" id="SSF81631">
    <property type="entry name" value="PAP/OAS1 substrate-binding domain"/>
    <property type="match status" value="1"/>
</dbReference>
<feature type="compositionally biased region" description="Basic and acidic residues" evidence="21">
    <location>
        <begin position="639"/>
        <end position="650"/>
    </location>
</feature>
<feature type="compositionally biased region" description="Basic residues" evidence="21">
    <location>
        <begin position="2170"/>
        <end position="2179"/>
    </location>
</feature>
<dbReference type="InterPro" id="IPR047159">
    <property type="entry name" value="NR_DBD_RAR"/>
</dbReference>
<dbReference type="CDD" id="cd22673">
    <property type="entry name" value="FHA_Ki67"/>
    <property type="match status" value="1"/>
</dbReference>
<dbReference type="EMBL" id="VEVO01000020">
    <property type="protein sequence ID" value="KAF0025274.1"/>
    <property type="molecule type" value="Genomic_DNA"/>
</dbReference>
<dbReference type="InterPro" id="IPR047158">
    <property type="entry name" value="NR_LBD_RAR"/>
</dbReference>
<evidence type="ECO:0000256" key="13">
    <source>
        <dbReference type="ARBA" id="ARBA00023125"/>
    </source>
</evidence>
<evidence type="ECO:0000256" key="9">
    <source>
        <dbReference type="ARBA" id="ARBA00022771"/>
    </source>
</evidence>
<dbReference type="InterPro" id="IPR054708">
    <property type="entry name" value="MTPAP-like_central"/>
</dbReference>
<feature type="compositionally biased region" description="Basic residues" evidence="21">
    <location>
        <begin position="1743"/>
        <end position="1752"/>
    </location>
</feature>
<dbReference type="FunFam" id="3.30.50.10:FF:000004">
    <property type="entry name" value="Retinoic acid receptor beta isoform"/>
    <property type="match status" value="1"/>
</dbReference>
<feature type="region of interest" description="Disordered" evidence="21">
    <location>
        <begin position="1251"/>
        <end position="1571"/>
    </location>
</feature>
<dbReference type="PROSITE" id="PS51843">
    <property type="entry name" value="NR_LBD"/>
    <property type="match status" value="1"/>
</dbReference>
<reference evidence="26 27" key="1">
    <citation type="submission" date="2019-06" db="EMBL/GenBank/DDBJ databases">
        <title>Draft genomes of female and male turbot (Scophthalmus maximus).</title>
        <authorList>
            <person name="Xu H."/>
            <person name="Xu X.-W."/>
            <person name="Shao C."/>
            <person name="Chen S."/>
        </authorList>
    </citation>
    <scope>NUCLEOTIDE SEQUENCE [LARGE SCALE GENOMIC DNA]</scope>
    <source>
        <strain evidence="26">Ysfricsl-2016a</strain>
        <tissue evidence="26">Blood</tissue>
    </source>
</reference>
<evidence type="ECO:0000256" key="17">
    <source>
        <dbReference type="ARBA" id="ARBA00030790"/>
    </source>
</evidence>
<keyword evidence="20" id="KW-0694">RNA-binding</keyword>
<dbReference type="GO" id="GO:0001889">
    <property type="term" value="P:liver development"/>
    <property type="evidence" value="ECO:0007669"/>
    <property type="project" value="UniProtKB-ARBA"/>
</dbReference>
<feature type="region of interest" description="Disordered" evidence="21">
    <location>
        <begin position="2367"/>
        <end position="2429"/>
    </location>
</feature>
<dbReference type="InterPro" id="IPR001628">
    <property type="entry name" value="Znf_hrmn_rcpt"/>
</dbReference>
<feature type="domain" description="NR LBD" evidence="25">
    <location>
        <begin position="133"/>
        <end position="367"/>
    </location>
</feature>
<comment type="catalytic activity">
    <reaction evidence="19">
        <text>RNA(n) + UTP = RNA(n)-3'-uridine ribonucleotide + diphosphate</text>
        <dbReference type="Rhea" id="RHEA:14785"/>
        <dbReference type="Rhea" id="RHEA-COMP:14527"/>
        <dbReference type="Rhea" id="RHEA-COMP:17348"/>
        <dbReference type="ChEBI" id="CHEBI:33019"/>
        <dbReference type="ChEBI" id="CHEBI:46398"/>
        <dbReference type="ChEBI" id="CHEBI:140395"/>
        <dbReference type="ChEBI" id="CHEBI:173116"/>
        <dbReference type="EC" id="2.7.7.52"/>
    </reaction>
</comment>
<dbReference type="SUPFAM" id="SSF81301">
    <property type="entry name" value="Nucleotidyltransferase"/>
    <property type="match status" value="1"/>
</dbReference>
<feature type="compositionally biased region" description="Basic and acidic residues" evidence="21">
    <location>
        <begin position="2368"/>
        <end position="2381"/>
    </location>
</feature>
<dbReference type="FunFam" id="1.10.565.10:FF:000001">
    <property type="entry name" value="Retinoic acid receptor beta isoform"/>
    <property type="match status" value="1"/>
</dbReference>
<dbReference type="Gene3D" id="3.30.70.330">
    <property type="match status" value="1"/>
</dbReference>
<evidence type="ECO:0000256" key="21">
    <source>
        <dbReference type="SAM" id="MobiDB-lite"/>
    </source>
</evidence>
<keyword evidence="9" id="KW-0863">Zinc-finger</keyword>
<dbReference type="PROSITE" id="PS00031">
    <property type="entry name" value="NUCLEAR_REC_DBD_1"/>
    <property type="match status" value="1"/>
</dbReference>
<keyword evidence="11" id="KW-0460">Magnesium</keyword>
<dbReference type="GO" id="GO:0005634">
    <property type="term" value="C:nucleus"/>
    <property type="evidence" value="ECO:0007669"/>
    <property type="project" value="UniProtKB-SubCell"/>
</dbReference>
<keyword evidence="16" id="KW-0539">Nucleus</keyword>
<organism evidence="26 27">
    <name type="scientific">Scophthalmus maximus</name>
    <name type="common">Turbot</name>
    <name type="synonym">Psetta maxima</name>
    <dbReference type="NCBI Taxonomy" id="52904"/>
    <lineage>
        <taxon>Eukaryota</taxon>
        <taxon>Metazoa</taxon>
        <taxon>Chordata</taxon>
        <taxon>Craniata</taxon>
        <taxon>Vertebrata</taxon>
        <taxon>Euteleostomi</taxon>
        <taxon>Actinopterygii</taxon>
        <taxon>Neopterygii</taxon>
        <taxon>Teleostei</taxon>
        <taxon>Neoteleostei</taxon>
        <taxon>Acanthomorphata</taxon>
        <taxon>Carangaria</taxon>
        <taxon>Pleuronectiformes</taxon>
        <taxon>Pleuronectoidei</taxon>
        <taxon>Scophthalmidae</taxon>
        <taxon>Scophthalmus</taxon>
    </lineage>
</organism>
<evidence type="ECO:0000259" key="22">
    <source>
        <dbReference type="PROSITE" id="PS50006"/>
    </source>
</evidence>
<feature type="compositionally biased region" description="Basic and acidic residues" evidence="21">
    <location>
        <begin position="1335"/>
        <end position="1346"/>
    </location>
</feature>
<dbReference type="InterPro" id="IPR008984">
    <property type="entry name" value="SMAD_FHA_dom_sf"/>
</dbReference>
<dbReference type="GO" id="GO:0005737">
    <property type="term" value="C:cytoplasm"/>
    <property type="evidence" value="ECO:0007669"/>
    <property type="project" value="UniProtKB-SubCell"/>
</dbReference>
<feature type="compositionally biased region" description="Polar residues" evidence="21">
    <location>
        <begin position="3019"/>
        <end position="3032"/>
    </location>
</feature>
<dbReference type="InterPro" id="IPR001723">
    <property type="entry name" value="Nuclear_hrmn_rcpt"/>
</dbReference>
<keyword evidence="15" id="KW-0675">Receptor</keyword>
<feature type="region of interest" description="Disordered" evidence="21">
    <location>
        <begin position="1899"/>
        <end position="2056"/>
    </location>
</feature>
<dbReference type="Gene3D" id="1.10.1410.10">
    <property type="match status" value="1"/>
</dbReference>
<feature type="compositionally biased region" description="Low complexity" evidence="21">
    <location>
        <begin position="2145"/>
        <end position="2159"/>
    </location>
</feature>
<dbReference type="PROSITE" id="PS51030">
    <property type="entry name" value="NUCLEAR_REC_DBD_2"/>
    <property type="match status" value="1"/>
</dbReference>
<dbReference type="Pfam" id="PF00105">
    <property type="entry name" value="zf-C4"/>
    <property type="match status" value="1"/>
</dbReference>
<feature type="compositionally biased region" description="Basic and acidic residues" evidence="21">
    <location>
        <begin position="2124"/>
        <end position="2133"/>
    </location>
</feature>
<evidence type="ECO:0000256" key="19">
    <source>
        <dbReference type="ARBA" id="ARBA00049105"/>
    </source>
</evidence>
<dbReference type="GO" id="GO:0008270">
    <property type="term" value="F:zinc ion binding"/>
    <property type="evidence" value="ECO:0007669"/>
    <property type="project" value="UniProtKB-KW"/>
</dbReference>
<dbReference type="PANTHER" id="PTHR24085">
    <property type="entry name" value="NUCLEAR HORMONE RECEPTOR"/>
    <property type="match status" value="1"/>
</dbReference>
<feature type="compositionally biased region" description="Basic and acidic residues" evidence="21">
    <location>
        <begin position="1902"/>
        <end position="1919"/>
    </location>
</feature>
<dbReference type="Gene3D" id="3.30.50.10">
    <property type="entry name" value="Erythroid Transcription Factor GATA-1, subunit A"/>
    <property type="match status" value="1"/>
</dbReference>
<dbReference type="SMART" id="SM00240">
    <property type="entry name" value="FHA"/>
    <property type="match status" value="1"/>
</dbReference>
<evidence type="ECO:0000259" key="25">
    <source>
        <dbReference type="PROSITE" id="PS51843"/>
    </source>
</evidence>
<dbReference type="SMART" id="SM00399">
    <property type="entry name" value="ZnF_C4"/>
    <property type="match status" value="1"/>
</dbReference>
<feature type="compositionally biased region" description="Basic and acidic residues" evidence="21">
    <location>
        <begin position="2413"/>
        <end position="2424"/>
    </location>
</feature>
<dbReference type="Gene3D" id="1.10.565.10">
    <property type="entry name" value="Retinoid X Receptor"/>
    <property type="match status" value="1"/>
</dbReference>
<dbReference type="SUPFAM" id="SSF54928">
    <property type="entry name" value="RNA-binding domain, RBD"/>
    <property type="match status" value="1"/>
</dbReference>
<feature type="region of interest" description="Disordered" evidence="21">
    <location>
        <begin position="1"/>
        <end position="30"/>
    </location>
</feature>
<feature type="compositionally biased region" description="Basic and acidic residues" evidence="21">
    <location>
        <begin position="735"/>
        <end position="750"/>
    </location>
</feature>
<dbReference type="GO" id="GO:0035259">
    <property type="term" value="F:nuclear glucocorticoid receptor binding"/>
    <property type="evidence" value="ECO:0007669"/>
    <property type="project" value="TreeGrafter"/>
</dbReference>
<dbReference type="SUPFAM" id="SSF57716">
    <property type="entry name" value="Glucocorticoid receptor-like (DNA-binding domain)"/>
    <property type="match status" value="1"/>
</dbReference>
<feature type="region of interest" description="Disordered" evidence="21">
    <location>
        <begin position="1174"/>
        <end position="1205"/>
    </location>
</feature>
<feature type="compositionally biased region" description="Low complexity" evidence="21">
    <location>
        <begin position="860"/>
        <end position="914"/>
    </location>
</feature>
<keyword evidence="12" id="KW-0805">Transcription regulation</keyword>
<dbReference type="PRINTS" id="PR00047">
    <property type="entry name" value="STROIDFINGER"/>
</dbReference>
<keyword evidence="7" id="KW-0808">Transferase</keyword>
<dbReference type="PROSITE" id="PS50006">
    <property type="entry name" value="FHA_DOMAIN"/>
    <property type="match status" value="1"/>
</dbReference>
<dbReference type="PROSITE" id="PS50102">
    <property type="entry name" value="RRM"/>
    <property type="match status" value="1"/>
</dbReference>
<dbReference type="Pfam" id="PF03828">
    <property type="entry name" value="PAP_assoc"/>
    <property type="match status" value="1"/>
</dbReference>
<evidence type="ECO:0000259" key="23">
    <source>
        <dbReference type="PROSITE" id="PS50102"/>
    </source>
</evidence>
<feature type="domain" description="Nuclear receptor" evidence="24">
    <location>
        <begin position="35"/>
        <end position="110"/>
    </location>
</feature>
<dbReference type="InterPro" id="IPR035979">
    <property type="entry name" value="RBD_domain_sf"/>
</dbReference>
<feature type="region of interest" description="Disordered" evidence="21">
    <location>
        <begin position="2073"/>
        <end position="2329"/>
    </location>
</feature>
<evidence type="ECO:0000313" key="26">
    <source>
        <dbReference type="EMBL" id="KAF0025274.1"/>
    </source>
</evidence>
<dbReference type="Pfam" id="PF00498">
    <property type="entry name" value="FHA"/>
    <property type="match status" value="1"/>
</dbReference>